<proteinExistence type="inferred from homology"/>
<evidence type="ECO:0000313" key="6">
    <source>
        <dbReference type="Proteomes" id="UP001589619"/>
    </source>
</evidence>
<feature type="domain" description="Capsule synthesis protein CapA" evidence="4">
    <location>
        <begin position="81"/>
        <end position="326"/>
    </location>
</feature>
<evidence type="ECO:0000259" key="4">
    <source>
        <dbReference type="SMART" id="SM00854"/>
    </source>
</evidence>
<dbReference type="PANTHER" id="PTHR33393:SF12">
    <property type="entry name" value="CAPSULE BIOSYNTHESIS PROTEIN CAPA"/>
    <property type="match status" value="1"/>
</dbReference>
<dbReference type="SMART" id="SM00854">
    <property type="entry name" value="PGA_cap"/>
    <property type="match status" value="1"/>
</dbReference>
<gene>
    <name evidence="5" type="ORF">ACFFNY_03830</name>
</gene>
<dbReference type="Gene3D" id="3.60.21.10">
    <property type="match status" value="1"/>
</dbReference>
<evidence type="ECO:0000256" key="3">
    <source>
        <dbReference type="SAM" id="SignalP"/>
    </source>
</evidence>
<feature type="signal peptide" evidence="3">
    <location>
        <begin position="1"/>
        <end position="23"/>
    </location>
</feature>
<dbReference type="PANTHER" id="PTHR33393">
    <property type="entry name" value="POLYGLUTAMINE SYNTHESIS ACCESSORY PROTEIN RV0574C-RELATED"/>
    <property type="match status" value="1"/>
</dbReference>
<dbReference type="EMBL" id="JBHMAG010000004">
    <property type="protein sequence ID" value="MFB9750694.1"/>
    <property type="molecule type" value="Genomic_DNA"/>
</dbReference>
<feature type="chain" id="PRO_5045494541" evidence="3">
    <location>
        <begin position="24"/>
        <end position="411"/>
    </location>
</feature>
<dbReference type="Pfam" id="PF09587">
    <property type="entry name" value="PGA_cap"/>
    <property type="match status" value="1"/>
</dbReference>
<dbReference type="RefSeq" id="WP_344904757.1">
    <property type="nucleotide sequence ID" value="NZ_BAAAYO010000002.1"/>
</dbReference>
<keyword evidence="6" id="KW-1185">Reference proteome</keyword>
<dbReference type="Proteomes" id="UP001589619">
    <property type="component" value="Unassembled WGS sequence"/>
</dbReference>
<keyword evidence="3" id="KW-0732">Signal</keyword>
<comment type="similarity">
    <text evidence="1">Belongs to the CapA family.</text>
</comment>
<feature type="compositionally biased region" description="Low complexity" evidence="2">
    <location>
        <begin position="31"/>
        <end position="56"/>
    </location>
</feature>
<feature type="region of interest" description="Disordered" evidence="2">
    <location>
        <begin position="28"/>
        <end position="72"/>
    </location>
</feature>
<dbReference type="CDD" id="cd07381">
    <property type="entry name" value="MPP_CapA"/>
    <property type="match status" value="1"/>
</dbReference>
<accession>A0ABV5VQZ5</accession>
<dbReference type="SUPFAM" id="SSF56300">
    <property type="entry name" value="Metallo-dependent phosphatases"/>
    <property type="match status" value="1"/>
</dbReference>
<evidence type="ECO:0000313" key="5">
    <source>
        <dbReference type="EMBL" id="MFB9750694.1"/>
    </source>
</evidence>
<evidence type="ECO:0000256" key="1">
    <source>
        <dbReference type="ARBA" id="ARBA00005662"/>
    </source>
</evidence>
<evidence type="ECO:0000256" key="2">
    <source>
        <dbReference type="SAM" id="MobiDB-lite"/>
    </source>
</evidence>
<protein>
    <submittedName>
        <fullName evidence="5">CapA family protein</fullName>
    </submittedName>
</protein>
<sequence>MNPHFHLKNTLYMAILIVLFAVAGCSRPDTSTKPPATAEPTTPPSSSTGPLSATSPDSQPNDDSGLPRSPDDHTEKVYRAKLAAVGDVLIHSSVYKDARTADGYDFRPMFEPVKRYIEEADIALANQESMIGGEELGLSDYPRFNGPYEVGDAVKDCGFDVVNLANNHTLDRGIQAVVNTIQHYSQLGLLYTGAYLSPQDRGQIRTLEKNGITFALLSYTYGTNGIPVPEGKTYMLNLIDLPAIRKDVVQARSLADVVVVSFHFGQEYADMPNDEQKTVARAAAEAGADIIIGHHPHVLQPAEWIQTADGRRTFVVYSLGNFIAAQEGNRERTGGIMQLTIEKTVKDGTTHLELKEPCLIPTWIHMVNWRQYKIEPLRTAEDSQLPHKSAYWDEIVNHMKQWMPELLIPAD</sequence>
<dbReference type="InterPro" id="IPR052169">
    <property type="entry name" value="CW_Biosynth-Accessory"/>
</dbReference>
<reference evidence="5 6" key="1">
    <citation type="submission" date="2024-09" db="EMBL/GenBank/DDBJ databases">
        <authorList>
            <person name="Sun Q."/>
            <person name="Mori K."/>
        </authorList>
    </citation>
    <scope>NUCLEOTIDE SEQUENCE [LARGE SCALE GENOMIC DNA]</scope>
    <source>
        <strain evidence="5 6">JCM 12520</strain>
    </source>
</reference>
<dbReference type="InterPro" id="IPR029052">
    <property type="entry name" value="Metallo-depent_PP-like"/>
</dbReference>
<name>A0ABV5VQZ5_9BACL</name>
<comment type="caution">
    <text evidence="5">The sequence shown here is derived from an EMBL/GenBank/DDBJ whole genome shotgun (WGS) entry which is preliminary data.</text>
</comment>
<dbReference type="InterPro" id="IPR019079">
    <property type="entry name" value="Capsule_synth_CapA"/>
</dbReference>
<organism evidence="5 6">
    <name type="scientific">Paenibacillus hodogayensis</name>
    <dbReference type="NCBI Taxonomy" id="279208"/>
    <lineage>
        <taxon>Bacteria</taxon>
        <taxon>Bacillati</taxon>
        <taxon>Bacillota</taxon>
        <taxon>Bacilli</taxon>
        <taxon>Bacillales</taxon>
        <taxon>Paenibacillaceae</taxon>
        <taxon>Paenibacillus</taxon>
    </lineage>
</organism>